<sequence length="120" mass="13434">MTVTVDFEANQLLVLRGSGILTHEEFTQSKQAVAALLKQHGKLAIMIVIEEDFSQLQELADWHDTELDAFIQQHVTSLAILGSEKWSAAAQLFFLSGLVAFPIKYFPLAHEPLARAWLMP</sequence>
<gene>
    <name evidence="1" type="ORF">C8N29_101279</name>
</gene>
<evidence type="ECO:0000313" key="1">
    <source>
        <dbReference type="EMBL" id="PTQ91206.1"/>
    </source>
</evidence>
<reference evidence="1 2" key="1">
    <citation type="submission" date="2018-04" db="EMBL/GenBank/DDBJ databases">
        <title>Genomic Encyclopedia of Archaeal and Bacterial Type Strains, Phase II (KMG-II): from individual species to whole genera.</title>
        <authorList>
            <person name="Goeker M."/>
        </authorList>
    </citation>
    <scope>NUCLEOTIDE SEQUENCE [LARGE SCALE GENOMIC DNA]</scope>
    <source>
        <strain evidence="1 2">DSM 5822</strain>
    </source>
</reference>
<dbReference type="EMBL" id="QAON01000001">
    <property type="protein sequence ID" value="PTQ91206.1"/>
    <property type="molecule type" value="Genomic_DNA"/>
</dbReference>
<organism evidence="1 2">
    <name type="scientific">Agitococcus lubricus</name>
    <dbReference type="NCBI Taxonomy" id="1077255"/>
    <lineage>
        <taxon>Bacteria</taxon>
        <taxon>Pseudomonadati</taxon>
        <taxon>Pseudomonadota</taxon>
        <taxon>Gammaproteobacteria</taxon>
        <taxon>Moraxellales</taxon>
        <taxon>Moraxellaceae</taxon>
        <taxon>Agitococcus</taxon>
    </lineage>
</organism>
<name>A0A2T5J3S1_9GAMM</name>
<evidence type="ECO:0000313" key="2">
    <source>
        <dbReference type="Proteomes" id="UP000244223"/>
    </source>
</evidence>
<comment type="caution">
    <text evidence="1">The sequence shown here is derived from an EMBL/GenBank/DDBJ whole genome shotgun (WGS) entry which is preliminary data.</text>
</comment>
<dbReference type="InterPro" id="IPR038396">
    <property type="entry name" value="SpoIIAA-like_sf"/>
</dbReference>
<accession>A0A2T5J3S1</accession>
<dbReference type="InterPro" id="IPR021866">
    <property type="entry name" value="SpoIIAA-like"/>
</dbReference>
<dbReference type="SUPFAM" id="SSF52091">
    <property type="entry name" value="SpoIIaa-like"/>
    <property type="match status" value="1"/>
</dbReference>
<dbReference type="Pfam" id="PF11964">
    <property type="entry name" value="SpoIIAA-like"/>
    <property type="match status" value="1"/>
</dbReference>
<protein>
    <submittedName>
        <fullName evidence="1">SpoIIAA-like protein</fullName>
    </submittedName>
</protein>
<dbReference type="Gene3D" id="3.40.50.10600">
    <property type="entry name" value="SpoIIaa-like domains"/>
    <property type="match status" value="1"/>
</dbReference>
<proteinExistence type="predicted"/>
<dbReference type="InterPro" id="IPR036513">
    <property type="entry name" value="STAS_dom_sf"/>
</dbReference>
<dbReference type="Proteomes" id="UP000244223">
    <property type="component" value="Unassembled WGS sequence"/>
</dbReference>
<dbReference type="AlphaFoldDB" id="A0A2T5J3S1"/>
<keyword evidence="2" id="KW-1185">Reference proteome</keyword>